<dbReference type="Pfam" id="PF26162">
    <property type="entry name" value="YwzD"/>
    <property type="match status" value="1"/>
</dbReference>
<dbReference type="RefSeq" id="WP_377604268.1">
    <property type="nucleotide sequence ID" value="NZ_JBHUME010000009.1"/>
</dbReference>
<evidence type="ECO:0000313" key="2">
    <source>
        <dbReference type="Proteomes" id="UP001597541"/>
    </source>
</evidence>
<evidence type="ECO:0000313" key="1">
    <source>
        <dbReference type="EMBL" id="MFD2613948.1"/>
    </source>
</evidence>
<dbReference type="InterPro" id="IPR058930">
    <property type="entry name" value="YwzD"/>
</dbReference>
<name>A0ABW5PH92_9BACL</name>
<comment type="caution">
    <text evidence="1">The sequence shown here is derived from an EMBL/GenBank/DDBJ whole genome shotgun (WGS) entry which is preliminary data.</text>
</comment>
<proteinExistence type="predicted"/>
<keyword evidence="2" id="KW-1185">Reference proteome</keyword>
<protein>
    <submittedName>
        <fullName evidence="1">Uncharacterized protein</fullName>
    </submittedName>
</protein>
<dbReference type="EMBL" id="JBHUME010000009">
    <property type="protein sequence ID" value="MFD2613948.1"/>
    <property type="molecule type" value="Genomic_DNA"/>
</dbReference>
<gene>
    <name evidence="1" type="ORF">ACFSUF_16150</name>
</gene>
<accession>A0ABW5PH92</accession>
<organism evidence="1 2">
    <name type="scientific">Paenibacillus gansuensis</name>
    <dbReference type="NCBI Taxonomy" id="306542"/>
    <lineage>
        <taxon>Bacteria</taxon>
        <taxon>Bacillati</taxon>
        <taxon>Bacillota</taxon>
        <taxon>Bacilli</taxon>
        <taxon>Bacillales</taxon>
        <taxon>Paenibacillaceae</taxon>
        <taxon>Paenibacillus</taxon>
    </lineage>
</organism>
<sequence length="63" mass="6880">MPISDKLTQQQLLEVIVDAHRKGTASEITGAAEMVREIKRQIMLAVSGARKEEVANADDECIA</sequence>
<dbReference type="Proteomes" id="UP001597541">
    <property type="component" value="Unassembled WGS sequence"/>
</dbReference>
<reference evidence="2" key="1">
    <citation type="journal article" date="2019" name="Int. J. Syst. Evol. Microbiol.">
        <title>The Global Catalogue of Microorganisms (GCM) 10K type strain sequencing project: providing services to taxonomists for standard genome sequencing and annotation.</title>
        <authorList>
            <consortium name="The Broad Institute Genomics Platform"/>
            <consortium name="The Broad Institute Genome Sequencing Center for Infectious Disease"/>
            <person name="Wu L."/>
            <person name="Ma J."/>
        </authorList>
    </citation>
    <scope>NUCLEOTIDE SEQUENCE [LARGE SCALE GENOMIC DNA]</scope>
    <source>
        <strain evidence="2">KCTC 3950</strain>
    </source>
</reference>